<organism evidence="3 4">
    <name type="scientific">Pleurodeles waltl</name>
    <name type="common">Iberian ribbed newt</name>
    <dbReference type="NCBI Taxonomy" id="8319"/>
    <lineage>
        <taxon>Eukaryota</taxon>
        <taxon>Metazoa</taxon>
        <taxon>Chordata</taxon>
        <taxon>Craniata</taxon>
        <taxon>Vertebrata</taxon>
        <taxon>Euteleostomi</taxon>
        <taxon>Amphibia</taxon>
        <taxon>Batrachia</taxon>
        <taxon>Caudata</taxon>
        <taxon>Salamandroidea</taxon>
        <taxon>Salamandridae</taxon>
        <taxon>Pleurodelinae</taxon>
        <taxon>Pleurodeles</taxon>
    </lineage>
</organism>
<name>A0AAV7S9X2_PLEWA</name>
<evidence type="ECO:0000313" key="3">
    <source>
        <dbReference type="EMBL" id="KAJ1160950.1"/>
    </source>
</evidence>
<feature type="chain" id="PRO_5043877156" evidence="2">
    <location>
        <begin position="21"/>
        <end position="175"/>
    </location>
</feature>
<keyword evidence="4" id="KW-1185">Reference proteome</keyword>
<evidence type="ECO:0000256" key="1">
    <source>
        <dbReference type="SAM" id="MobiDB-lite"/>
    </source>
</evidence>
<proteinExistence type="predicted"/>
<accession>A0AAV7S9X2</accession>
<protein>
    <submittedName>
        <fullName evidence="3">Uncharacterized protein</fullName>
    </submittedName>
</protein>
<sequence length="175" mass="19393">MQASCTIWWNVLVLEKLVTGIIGREAPWPPAHFALCPVEDGSRSGRLSSELRSRSTFSFKNILAPEVPSVTGTPPRLLGLALSIQRPVGPLRRWAGPVSRSGAWLWPQLRRTSFPHLRRNRAEFYDSTPTGAGKLTPSRCPKGWESLGRRRRGSPSPLCTDCALPAQPRPYERAG</sequence>
<evidence type="ECO:0000313" key="4">
    <source>
        <dbReference type="Proteomes" id="UP001066276"/>
    </source>
</evidence>
<reference evidence="3" key="1">
    <citation type="journal article" date="2022" name="bioRxiv">
        <title>Sequencing and chromosome-scale assembly of the giantPleurodeles waltlgenome.</title>
        <authorList>
            <person name="Brown T."/>
            <person name="Elewa A."/>
            <person name="Iarovenko S."/>
            <person name="Subramanian E."/>
            <person name="Araus A.J."/>
            <person name="Petzold A."/>
            <person name="Susuki M."/>
            <person name="Suzuki K.-i.T."/>
            <person name="Hayashi T."/>
            <person name="Toyoda A."/>
            <person name="Oliveira C."/>
            <person name="Osipova E."/>
            <person name="Leigh N.D."/>
            <person name="Simon A."/>
            <person name="Yun M.H."/>
        </authorList>
    </citation>
    <scope>NUCLEOTIDE SEQUENCE</scope>
    <source>
        <strain evidence="3">20211129_DDA</strain>
        <tissue evidence="3">Liver</tissue>
    </source>
</reference>
<feature type="region of interest" description="Disordered" evidence="1">
    <location>
        <begin position="125"/>
        <end position="175"/>
    </location>
</feature>
<comment type="caution">
    <text evidence="3">The sequence shown here is derived from an EMBL/GenBank/DDBJ whole genome shotgun (WGS) entry which is preliminary data.</text>
</comment>
<dbReference type="AlphaFoldDB" id="A0AAV7S9X2"/>
<keyword evidence="2" id="KW-0732">Signal</keyword>
<dbReference type="Proteomes" id="UP001066276">
    <property type="component" value="Chromosome 4_2"/>
</dbReference>
<feature type="signal peptide" evidence="2">
    <location>
        <begin position="1"/>
        <end position="20"/>
    </location>
</feature>
<dbReference type="EMBL" id="JANPWB010000008">
    <property type="protein sequence ID" value="KAJ1160950.1"/>
    <property type="molecule type" value="Genomic_DNA"/>
</dbReference>
<gene>
    <name evidence="3" type="ORF">NDU88_001439</name>
</gene>
<evidence type="ECO:0000256" key="2">
    <source>
        <dbReference type="SAM" id="SignalP"/>
    </source>
</evidence>